<gene>
    <name evidence="1" type="ORF">RPERSI_LOCUS21819</name>
</gene>
<name>A0ACA9RSH8_9GLOM</name>
<protein>
    <submittedName>
        <fullName evidence="1">3512_t:CDS:1</fullName>
    </submittedName>
</protein>
<organism evidence="1 2">
    <name type="scientific">Racocetra persica</name>
    <dbReference type="NCBI Taxonomy" id="160502"/>
    <lineage>
        <taxon>Eukaryota</taxon>
        <taxon>Fungi</taxon>
        <taxon>Fungi incertae sedis</taxon>
        <taxon>Mucoromycota</taxon>
        <taxon>Glomeromycotina</taxon>
        <taxon>Glomeromycetes</taxon>
        <taxon>Diversisporales</taxon>
        <taxon>Gigasporaceae</taxon>
        <taxon>Racocetra</taxon>
    </lineage>
</organism>
<evidence type="ECO:0000313" key="1">
    <source>
        <dbReference type="EMBL" id="CAG8804931.1"/>
    </source>
</evidence>
<keyword evidence="2" id="KW-1185">Reference proteome</keyword>
<proteinExistence type="predicted"/>
<feature type="non-terminal residue" evidence="1">
    <location>
        <position position="68"/>
    </location>
</feature>
<reference evidence="1" key="1">
    <citation type="submission" date="2021-06" db="EMBL/GenBank/DDBJ databases">
        <authorList>
            <person name="Kallberg Y."/>
            <person name="Tangrot J."/>
            <person name="Rosling A."/>
        </authorList>
    </citation>
    <scope>NUCLEOTIDE SEQUENCE</scope>
    <source>
        <strain evidence="1">MA461A</strain>
    </source>
</reference>
<sequence length="68" mass="7984">LLLIAIDLANNQNIKLSHKHLHQRPMHISVSEQVKQYIHENLVFKASELHCEIISKKLDRFETLTIDQ</sequence>
<evidence type="ECO:0000313" key="2">
    <source>
        <dbReference type="Proteomes" id="UP000789920"/>
    </source>
</evidence>
<comment type="caution">
    <text evidence="1">The sequence shown here is derived from an EMBL/GenBank/DDBJ whole genome shotgun (WGS) entry which is preliminary data.</text>
</comment>
<dbReference type="EMBL" id="CAJVQC010064869">
    <property type="protein sequence ID" value="CAG8804931.1"/>
    <property type="molecule type" value="Genomic_DNA"/>
</dbReference>
<dbReference type="Proteomes" id="UP000789920">
    <property type="component" value="Unassembled WGS sequence"/>
</dbReference>
<feature type="non-terminal residue" evidence="1">
    <location>
        <position position="1"/>
    </location>
</feature>
<accession>A0ACA9RSH8</accession>